<dbReference type="Proteomes" id="UP001596135">
    <property type="component" value="Unassembled WGS sequence"/>
</dbReference>
<evidence type="ECO:0000256" key="8">
    <source>
        <dbReference type="SAM" id="Phobius"/>
    </source>
</evidence>
<feature type="transmembrane region" description="Helical" evidence="8">
    <location>
        <begin position="388"/>
        <end position="409"/>
    </location>
</feature>
<feature type="transmembrane region" description="Helical" evidence="8">
    <location>
        <begin position="47"/>
        <end position="67"/>
    </location>
</feature>
<feature type="transmembrane region" description="Helical" evidence="8">
    <location>
        <begin position="356"/>
        <end position="376"/>
    </location>
</feature>
<keyword evidence="4 8" id="KW-0812">Transmembrane</keyword>
<comment type="subcellular location">
    <subcellularLocation>
        <location evidence="1">Membrane</location>
        <topology evidence="1">Multi-pass membrane protein</topology>
    </subcellularLocation>
</comment>
<dbReference type="EMBL" id="JBHSRJ010000001">
    <property type="protein sequence ID" value="MFC6041563.1"/>
    <property type="molecule type" value="Genomic_DNA"/>
</dbReference>
<dbReference type="InterPro" id="IPR049829">
    <property type="entry name" value="MptA/B-like"/>
</dbReference>
<organism evidence="9 10">
    <name type="scientific">Nocardioides hankookensis</name>
    <dbReference type="NCBI Taxonomy" id="443157"/>
    <lineage>
        <taxon>Bacteria</taxon>
        <taxon>Bacillati</taxon>
        <taxon>Actinomycetota</taxon>
        <taxon>Actinomycetes</taxon>
        <taxon>Propionibacteriales</taxon>
        <taxon>Nocardioidaceae</taxon>
        <taxon>Nocardioides</taxon>
    </lineage>
</organism>
<gene>
    <name evidence="9" type="primary">mptB</name>
    <name evidence="9" type="ORF">ACFPYL_00655</name>
</gene>
<name>A0ABW1LD09_9ACTN</name>
<evidence type="ECO:0000256" key="1">
    <source>
        <dbReference type="ARBA" id="ARBA00004141"/>
    </source>
</evidence>
<dbReference type="RefSeq" id="WP_379149328.1">
    <property type="nucleotide sequence ID" value="NZ_JBHSRJ010000001.1"/>
</dbReference>
<proteinExistence type="inferred from homology"/>
<evidence type="ECO:0000256" key="5">
    <source>
        <dbReference type="ARBA" id="ARBA00022989"/>
    </source>
</evidence>
<keyword evidence="10" id="KW-1185">Reference proteome</keyword>
<accession>A0ABW1LD09</accession>
<dbReference type="NCBIfam" id="NF038066">
    <property type="entry name" value="MptB"/>
    <property type="match status" value="1"/>
</dbReference>
<feature type="transmembrane region" description="Helical" evidence="8">
    <location>
        <begin position="172"/>
        <end position="192"/>
    </location>
</feature>
<dbReference type="Pfam" id="PF26314">
    <property type="entry name" value="MptA_B_family"/>
    <property type="match status" value="1"/>
</dbReference>
<evidence type="ECO:0000256" key="3">
    <source>
        <dbReference type="ARBA" id="ARBA00022679"/>
    </source>
</evidence>
<feature type="transmembrane region" description="Helical" evidence="8">
    <location>
        <begin position="294"/>
        <end position="316"/>
    </location>
</feature>
<feature type="transmembrane region" description="Helical" evidence="8">
    <location>
        <begin position="204"/>
        <end position="222"/>
    </location>
</feature>
<evidence type="ECO:0000313" key="10">
    <source>
        <dbReference type="Proteomes" id="UP001596135"/>
    </source>
</evidence>
<sequence>MILRGAIGSTLVLVGGLVTQVLPWTSPVATAPVLETLRESQAGRMTGLVVVVGGLAMLGSAWLRLLAEINPDHGSLQGGATALRLRLVHKATAAWSLPLLLAPPMFSRDGWSYAAQGALTHIGLSPYIWTPSIFDGQIREGVDPLWMNTPTPYGPVPLAWGSMVAGISDNPWLMVIGYRLLGVVGLLLLAWAVPRLAARTGQDVARASALVLACPLTVVHGIGGVHNDLVMAGLMAAAVAIAFDRPWVLGAALAGAAAAVKLPGGVVAIGVALVSLPTMAALAPRLRRLTSVGAVAVGVLVGTGVVIGVGIGWIHALDTPGIVRTPLSISTQVGAQLGRFGRIAGIGPVEDHALSVVRTLGLLVAIGIAVWMALRGRTGDQSDVVRSMGLLTLAVVLLSPAVHGWYLLWSLPFLASYRWGRPGDEALRDAALLLGIVAPLDSSLRGAPTEILVVAILVVMTAIRLRIAQAGHARRSRSSLAA</sequence>
<evidence type="ECO:0000256" key="4">
    <source>
        <dbReference type="ARBA" id="ARBA00022692"/>
    </source>
</evidence>
<protein>
    <submittedName>
        <fullName evidence="9">Polyprenol phosphomannose-dependent alpha 1,6 mannosyltransferase MptB</fullName>
    </submittedName>
</protein>
<evidence type="ECO:0000256" key="2">
    <source>
        <dbReference type="ARBA" id="ARBA00022676"/>
    </source>
</evidence>
<keyword evidence="3" id="KW-0808">Transferase</keyword>
<evidence type="ECO:0000256" key="7">
    <source>
        <dbReference type="ARBA" id="ARBA00043987"/>
    </source>
</evidence>
<evidence type="ECO:0000313" key="9">
    <source>
        <dbReference type="EMBL" id="MFC6041563.1"/>
    </source>
</evidence>
<feature type="transmembrane region" description="Helical" evidence="8">
    <location>
        <begin position="260"/>
        <end position="282"/>
    </location>
</feature>
<keyword evidence="6 8" id="KW-0472">Membrane</keyword>
<keyword evidence="2 9" id="KW-0328">Glycosyltransferase</keyword>
<feature type="transmembrane region" description="Helical" evidence="8">
    <location>
        <begin position="451"/>
        <end position="467"/>
    </location>
</feature>
<reference evidence="10" key="1">
    <citation type="journal article" date="2019" name="Int. J. Syst. Evol. Microbiol.">
        <title>The Global Catalogue of Microorganisms (GCM) 10K type strain sequencing project: providing services to taxonomists for standard genome sequencing and annotation.</title>
        <authorList>
            <consortium name="The Broad Institute Genomics Platform"/>
            <consortium name="The Broad Institute Genome Sequencing Center for Infectious Disease"/>
            <person name="Wu L."/>
            <person name="Ma J."/>
        </authorList>
    </citation>
    <scope>NUCLEOTIDE SEQUENCE [LARGE SCALE GENOMIC DNA]</scope>
    <source>
        <strain evidence="10">CCUG 54522</strain>
    </source>
</reference>
<keyword evidence="5 8" id="KW-1133">Transmembrane helix</keyword>
<dbReference type="GO" id="GO:0016757">
    <property type="term" value="F:glycosyltransferase activity"/>
    <property type="evidence" value="ECO:0007669"/>
    <property type="project" value="UniProtKB-KW"/>
</dbReference>
<evidence type="ECO:0000256" key="6">
    <source>
        <dbReference type="ARBA" id="ARBA00023136"/>
    </source>
</evidence>
<comment type="similarity">
    <text evidence="7">Belongs to the MptA/B family.</text>
</comment>
<comment type="caution">
    <text evidence="9">The sequence shown here is derived from an EMBL/GenBank/DDBJ whole genome shotgun (WGS) entry which is preliminary data.</text>
</comment>